<dbReference type="AlphaFoldDB" id="A0A4S4L4G2"/>
<feature type="compositionally biased region" description="Low complexity" evidence="1">
    <location>
        <begin position="198"/>
        <end position="215"/>
    </location>
</feature>
<dbReference type="Proteomes" id="UP000308199">
    <property type="component" value="Unassembled WGS sequence"/>
</dbReference>
<protein>
    <submittedName>
        <fullName evidence="4">Uncharacterized protein</fullName>
    </submittedName>
</protein>
<feature type="region of interest" description="Disordered" evidence="1">
    <location>
        <begin position="198"/>
        <end position="224"/>
    </location>
</feature>
<keyword evidence="2" id="KW-0472">Membrane</keyword>
<keyword evidence="2" id="KW-1133">Transmembrane helix</keyword>
<keyword evidence="2" id="KW-0812">Transmembrane</keyword>
<name>A0A4S4L4G2_9AGAM</name>
<accession>A0A4S4L4G2</accession>
<keyword evidence="5" id="KW-1185">Reference proteome</keyword>
<proteinExistence type="predicted"/>
<evidence type="ECO:0000256" key="3">
    <source>
        <dbReference type="SAM" id="SignalP"/>
    </source>
</evidence>
<evidence type="ECO:0000256" key="1">
    <source>
        <dbReference type="SAM" id="MobiDB-lite"/>
    </source>
</evidence>
<feature type="signal peptide" evidence="3">
    <location>
        <begin position="1"/>
        <end position="23"/>
    </location>
</feature>
<feature type="transmembrane region" description="Helical" evidence="2">
    <location>
        <begin position="233"/>
        <end position="254"/>
    </location>
</feature>
<feature type="chain" id="PRO_5020671860" evidence="3">
    <location>
        <begin position="24"/>
        <end position="277"/>
    </location>
</feature>
<evidence type="ECO:0000313" key="5">
    <source>
        <dbReference type="Proteomes" id="UP000308199"/>
    </source>
</evidence>
<comment type="caution">
    <text evidence="4">The sequence shown here is derived from an EMBL/GenBank/DDBJ whole genome shotgun (WGS) entry which is preliminary data.</text>
</comment>
<sequence length="277" mass="28578">MKPLATLLKTLLFGALLVSGKHGESEGGEDATTSSVSAVNSTTTSATLTSTSSTPTASTAESSAHTLTISSTTSNTPSPTSTNVMQFDPPGNITTCTQATFAWSYNLTMSLNMTIIVTNERTTTQHFASKLARRQAALVSQTLSTTVDARACEITWAQADVPVGQYALVAFDTARTGNISIQSDAFFVVAGADTSCLSTPASSNSDPSQSGSSGQEGAFPSSQAGSKSLSTGALAGTIAGVVIGVGGLLMAFTLPRFRRHRRLSAQPPRPGAPYHLF</sequence>
<feature type="region of interest" description="Disordered" evidence="1">
    <location>
        <begin position="22"/>
        <end position="89"/>
    </location>
</feature>
<evidence type="ECO:0000313" key="4">
    <source>
        <dbReference type="EMBL" id="THH06209.1"/>
    </source>
</evidence>
<dbReference type="OrthoDB" id="3266934at2759"/>
<keyword evidence="3" id="KW-0732">Signal</keyword>
<feature type="compositionally biased region" description="Low complexity" evidence="1">
    <location>
        <begin position="31"/>
        <end position="83"/>
    </location>
</feature>
<organism evidence="4 5">
    <name type="scientific">Phellinidium pouzarii</name>
    <dbReference type="NCBI Taxonomy" id="167371"/>
    <lineage>
        <taxon>Eukaryota</taxon>
        <taxon>Fungi</taxon>
        <taxon>Dikarya</taxon>
        <taxon>Basidiomycota</taxon>
        <taxon>Agaricomycotina</taxon>
        <taxon>Agaricomycetes</taxon>
        <taxon>Hymenochaetales</taxon>
        <taxon>Hymenochaetaceae</taxon>
        <taxon>Phellinidium</taxon>
    </lineage>
</organism>
<gene>
    <name evidence="4" type="ORF">EW145_g4241</name>
</gene>
<reference evidence="4 5" key="1">
    <citation type="submission" date="2019-02" db="EMBL/GenBank/DDBJ databases">
        <title>Genome sequencing of the rare red list fungi Phellinidium pouzarii.</title>
        <authorList>
            <person name="Buettner E."/>
            <person name="Kellner H."/>
        </authorList>
    </citation>
    <scope>NUCLEOTIDE SEQUENCE [LARGE SCALE GENOMIC DNA]</scope>
    <source>
        <strain evidence="4 5">DSM 108285</strain>
    </source>
</reference>
<evidence type="ECO:0000256" key="2">
    <source>
        <dbReference type="SAM" id="Phobius"/>
    </source>
</evidence>
<dbReference type="EMBL" id="SGPK01000208">
    <property type="protein sequence ID" value="THH06209.1"/>
    <property type="molecule type" value="Genomic_DNA"/>
</dbReference>